<feature type="region of interest" description="Disordered" evidence="1">
    <location>
        <begin position="1"/>
        <end position="119"/>
    </location>
</feature>
<feature type="compositionally biased region" description="Polar residues" evidence="1">
    <location>
        <begin position="33"/>
        <end position="71"/>
    </location>
</feature>
<dbReference type="RefSeq" id="XP_040668879.1">
    <property type="nucleotide sequence ID" value="XM_040810256.1"/>
</dbReference>
<dbReference type="EMBL" id="KV878130">
    <property type="protein sequence ID" value="OJJ03117.1"/>
    <property type="molecule type" value="Genomic_DNA"/>
</dbReference>
<dbReference type="AlphaFoldDB" id="A0A1L9PNJ8"/>
<evidence type="ECO:0000313" key="3">
    <source>
        <dbReference type="Proteomes" id="UP000184073"/>
    </source>
</evidence>
<dbReference type="Proteomes" id="UP000184073">
    <property type="component" value="Unassembled WGS sequence"/>
</dbReference>
<evidence type="ECO:0000313" key="2">
    <source>
        <dbReference type="EMBL" id="OJJ03117.1"/>
    </source>
</evidence>
<protein>
    <submittedName>
        <fullName evidence="2">Uncharacterized protein</fullName>
    </submittedName>
</protein>
<name>A0A1L9PNJ8_ASPVE</name>
<proteinExistence type="predicted"/>
<keyword evidence="3" id="KW-1185">Reference proteome</keyword>
<feature type="compositionally biased region" description="Low complexity" evidence="1">
    <location>
        <begin position="85"/>
        <end position="99"/>
    </location>
</feature>
<accession>A0A1L9PNJ8</accession>
<dbReference type="GeneID" id="63725767"/>
<reference evidence="3" key="1">
    <citation type="journal article" date="2017" name="Genome Biol.">
        <title>Comparative genomics reveals high biological diversity and specific adaptations in the industrially and medically important fungal genus Aspergillus.</title>
        <authorList>
            <person name="de Vries R.P."/>
            <person name="Riley R."/>
            <person name="Wiebenga A."/>
            <person name="Aguilar-Osorio G."/>
            <person name="Amillis S."/>
            <person name="Uchima C.A."/>
            <person name="Anderluh G."/>
            <person name="Asadollahi M."/>
            <person name="Askin M."/>
            <person name="Barry K."/>
            <person name="Battaglia E."/>
            <person name="Bayram O."/>
            <person name="Benocci T."/>
            <person name="Braus-Stromeyer S.A."/>
            <person name="Caldana C."/>
            <person name="Canovas D."/>
            <person name="Cerqueira G.C."/>
            <person name="Chen F."/>
            <person name="Chen W."/>
            <person name="Choi C."/>
            <person name="Clum A."/>
            <person name="Dos Santos R.A."/>
            <person name="Damasio A.R."/>
            <person name="Diallinas G."/>
            <person name="Emri T."/>
            <person name="Fekete E."/>
            <person name="Flipphi M."/>
            <person name="Freyberg S."/>
            <person name="Gallo A."/>
            <person name="Gournas C."/>
            <person name="Habgood R."/>
            <person name="Hainaut M."/>
            <person name="Harispe M.L."/>
            <person name="Henrissat B."/>
            <person name="Hilden K.S."/>
            <person name="Hope R."/>
            <person name="Hossain A."/>
            <person name="Karabika E."/>
            <person name="Karaffa L."/>
            <person name="Karanyi Z."/>
            <person name="Krasevec N."/>
            <person name="Kuo A."/>
            <person name="Kusch H."/>
            <person name="LaButti K."/>
            <person name="Lagendijk E.L."/>
            <person name="Lapidus A."/>
            <person name="Levasseur A."/>
            <person name="Lindquist E."/>
            <person name="Lipzen A."/>
            <person name="Logrieco A.F."/>
            <person name="MacCabe A."/>
            <person name="Maekelae M.R."/>
            <person name="Malavazi I."/>
            <person name="Melin P."/>
            <person name="Meyer V."/>
            <person name="Mielnichuk N."/>
            <person name="Miskei M."/>
            <person name="Molnar A.P."/>
            <person name="Mule G."/>
            <person name="Ngan C.Y."/>
            <person name="Orejas M."/>
            <person name="Orosz E."/>
            <person name="Ouedraogo J.P."/>
            <person name="Overkamp K.M."/>
            <person name="Park H.-S."/>
            <person name="Perrone G."/>
            <person name="Piumi F."/>
            <person name="Punt P.J."/>
            <person name="Ram A.F."/>
            <person name="Ramon A."/>
            <person name="Rauscher S."/>
            <person name="Record E."/>
            <person name="Riano-Pachon D.M."/>
            <person name="Robert V."/>
            <person name="Roehrig J."/>
            <person name="Ruller R."/>
            <person name="Salamov A."/>
            <person name="Salih N.S."/>
            <person name="Samson R.A."/>
            <person name="Sandor E."/>
            <person name="Sanguinetti M."/>
            <person name="Schuetze T."/>
            <person name="Sepcic K."/>
            <person name="Shelest E."/>
            <person name="Sherlock G."/>
            <person name="Sophianopoulou V."/>
            <person name="Squina F.M."/>
            <person name="Sun H."/>
            <person name="Susca A."/>
            <person name="Todd R.B."/>
            <person name="Tsang A."/>
            <person name="Unkles S.E."/>
            <person name="van de Wiele N."/>
            <person name="van Rossen-Uffink D."/>
            <person name="Oliveira J.V."/>
            <person name="Vesth T.C."/>
            <person name="Visser J."/>
            <person name="Yu J.-H."/>
            <person name="Zhou M."/>
            <person name="Andersen M.R."/>
            <person name="Archer D.B."/>
            <person name="Baker S.E."/>
            <person name="Benoit I."/>
            <person name="Brakhage A.A."/>
            <person name="Braus G.H."/>
            <person name="Fischer R."/>
            <person name="Frisvad J.C."/>
            <person name="Goldman G.H."/>
            <person name="Houbraken J."/>
            <person name="Oakley B."/>
            <person name="Pocsi I."/>
            <person name="Scazzocchio C."/>
            <person name="Seiboth B."/>
            <person name="vanKuyk P.A."/>
            <person name="Wortman J."/>
            <person name="Dyer P.S."/>
            <person name="Grigoriev I.V."/>
        </authorList>
    </citation>
    <scope>NUCLEOTIDE SEQUENCE [LARGE SCALE GENOMIC DNA]</scope>
    <source>
        <strain evidence="3">CBS 583.65</strain>
    </source>
</reference>
<sequence length="134" mass="14074">MNALESFALPEDQSTTDSASPEHVATPVGAVTSPKSDTAYPTPSSSSGRITQRQPIDIQLSTDSLYPSLATTPMGPATPFGSNATPSSYPTPSSYVESPPAEESRTLQEPRIPSQKCSKGSILPLLKALELPVE</sequence>
<organism evidence="2 3">
    <name type="scientific">Aspergillus versicolor CBS 583.65</name>
    <dbReference type="NCBI Taxonomy" id="1036611"/>
    <lineage>
        <taxon>Eukaryota</taxon>
        <taxon>Fungi</taxon>
        <taxon>Dikarya</taxon>
        <taxon>Ascomycota</taxon>
        <taxon>Pezizomycotina</taxon>
        <taxon>Eurotiomycetes</taxon>
        <taxon>Eurotiomycetidae</taxon>
        <taxon>Eurotiales</taxon>
        <taxon>Aspergillaceae</taxon>
        <taxon>Aspergillus</taxon>
        <taxon>Aspergillus subgen. Nidulantes</taxon>
    </lineage>
</organism>
<dbReference type="VEuPathDB" id="FungiDB:ASPVEDRAFT_29648"/>
<gene>
    <name evidence="2" type="ORF">ASPVEDRAFT_29648</name>
</gene>
<evidence type="ECO:0000256" key="1">
    <source>
        <dbReference type="SAM" id="MobiDB-lite"/>
    </source>
</evidence>